<dbReference type="AlphaFoldDB" id="A0A9X1VLB3"/>
<evidence type="ECO:0000313" key="1">
    <source>
        <dbReference type="EMBL" id="MCI2228257.1"/>
    </source>
</evidence>
<proteinExistence type="predicted"/>
<reference evidence="1" key="1">
    <citation type="submission" date="2022-02" db="EMBL/GenBank/DDBJ databases">
        <title>Polaribacter sp. MSW13, isolated from seawater.</title>
        <authorList>
            <person name="Kristyanto S."/>
            <person name="Jung J."/>
            <person name="Jeon C.O."/>
        </authorList>
    </citation>
    <scope>NUCLEOTIDE SEQUENCE</scope>
    <source>
        <strain evidence="1">MSW13</strain>
    </source>
</reference>
<comment type="caution">
    <text evidence="1">The sequence shown here is derived from an EMBL/GenBank/DDBJ whole genome shotgun (WGS) entry which is preliminary data.</text>
</comment>
<keyword evidence="2" id="KW-1185">Reference proteome</keyword>
<protein>
    <submittedName>
        <fullName evidence="1">Uncharacterized protein</fullName>
    </submittedName>
</protein>
<evidence type="ECO:0000313" key="2">
    <source>
        <dbReference type="Proteomes" id="UP001139369"/>
    </source>
</evidence>
<dbReference type="Proteomes" id="UP001139369">
    <property type="component" value="Unassembled WGS sequence"/>
</dbReference>
<sequence>MSTFQIKTHKPGRTYSSPHFFILSRAEREEIVQWTILVKEPAGGKETAETPYFSPALIVL</sequence>
<accession>A0A9X1VLB3</accession>
<name>A0A9X1VLB3_9FLAO</name>
<organism evidence="1 2">
    <name type="scientific">Polaribacter marinus</name>
    <dbReference type="NCBI Taxonomy" id="2916838"/>
    <lineage>
        <taxon>Bacteria</taxon>
        <taxon>Pseudomonadati</taxon>
        <taxon>Bacteroidota</taxon>
        <taxon>Flavobacteriia</taxon>
        <taxon>Flavobacteriales</taxon>
        <taxon>Flavobacteriaceae</taxon>
    </lineage>
</organism>
<gene>
    <name evidence="1" type="ORF">MC378_03690</name>
</gene>
<dbReference type="EMBL" id="JAKQYM010000002">
    <property type="protein sequence ID" value="MCI2228257.1"/>
    <property type="molecule type" value="Genomic_DNA"/>
</dbReference>